<keyword evidence="6" id="KW-1185">Reference proteome</keyword>
<dbReference type="Pfam" id="PF14833">
    <property type="entry name" value="NAD_binding_11"/>
    <property type="match status" value="1"/>
</dbReference>
<dbReference type="SUPFAM" id="SSF48179">
    <property type="entry name" value="6-phosphogluconate dehydrogenase C-terminal domain-like"/>
    <property type="match status" value="1"/>
</dbReference>
<reference evidence="5" key="2">
    <citation type="submission" date="2021-08" db="EMBL/GenBank/DDBJ databases">
        <authorList>
            <person name="Tani A."/>
            <person name="Ola A."/>
            <person name="Ogura Y."/>
            <person name="Katsura K."/>
            <person name="Hayashi T."/>
        </authorList>
    </citation>
    <scope>NUCLEOTIDE SEQUENCE</scope>
    <source>
        <strain evidence="5">DSM 23632</strain>
    </source>
</reference>
<evidence type="ECO:0000313" key="6">
    <source>
        <dbReference type="Proteomes" id="UP001055057"/>
    </source>
</evidence>
<dbReference type="Gene3D" id="3.40.50.720">
    <property type="entry name" value="NAD(P)-binding Rossmann-like Domain"/>
    <property type="match status" value="1"/>
</dbReference>
<dbReference type="Proteomes" id="UP001055057">
    <property type="component" value="Unassembled WGS sequence"/>
</dbReference>
<dbReference type="InterPro" id="IPR036291">
    <property type="entry name" value="NAD(P)-bd_dom_sf"/>
</dbReference>
<dbReference type="InterPro" id="IPR006115">
    <property type="entry name" value="6PGDH_NADP-bd"/>
</dbReference>
<evidence type="ECO:0000256" key="2">
    <source>
        <dbReference type="ARBA" id="ARBA00023027"/>
    </source>
</evidence>
<dbReference type="PIRSF" id="PIRSF000103">
    <property type="entry name" value="HIBADH"/>
    <property type="match status" value="1"/>
</dbReference>
<organism evidence="5 6">
    <name type="scientific">Methylobacterium trifolii</name>
    <dbReference type="NCBI Taxonomy" id="1003092"/>
    <lineage>
        <taxon>Bacteria</taxon>
        <taxon>Pseudomonadati</taxon>
        <taxon>Pseudomonadota</taxon>
        <taxon>Alphaproteobacteria</taxon>
        <taxon>Hyphomicrobiales</taxon>
        <taxon>Methylobacteriaceae</taxon>
        <taxon>Methylobacterium</taxon>
    </lineage>
</organism>
<dbReference type="InterPro" id="IPR008927">
    <property type="entry name" value="6-PGluconate_DH-like_C_sf"/>
</dbReference>
<reference evidence="5" key="1">
    <citation type="journal article" date="2021" name="Front. Microbiol.">
        <title>Comprehensive Comparative Genomics and Phenotyping of Methylobacterium Species.</title>
        <authorList>
            <person name="Alessa O."/>
            <person name="Ogura Y."/>
            <person name="Fujitani Y."/>
            <person name="Takami H."/>
            <person name="Hayashi T."/>
            <person name="Sahin N."/>
            <person name="Tani A."/>
        </authorList>
    </citation>
    <scope>NUCLEOTIDE SEQUENCE</scope>
    <source>
        <strain evidence="5">DSM 23632</strain>
    </source>
</reference>
<keyword evidence="1" id="KW-0560">Oxidoreductase</keyword>
<evidence type="ECO:0000313" key="5">
    <source>
        <dbReference type="EMBL" id="GJE58529.1"/>
    </source>
</evidence>
<sequence>MRVGFIGLGQMGRPIALNLRRSGATVLAADTRAASLAGLEEAGLVATTDFARLGDVDVLFLCLPDGDVVESVLLGEEGLARLLPAGRTIVDLSTVAYKQAVAIGRSLEARALRFLDAPVSGAPARAIDGTLTVMCGGDPATFAQVRPLLDCIGTTILHMGASGSGQLTKTINNILYDINIAALAEVLPMAVRMGLDPALIGSVVTTGTGRSFAADYFVPRILAGRFDEGYPMALAYKDLVSGAGVSAEHGIPMPVLAAATATYQTALRKGHGARDKGAMILPFEEMLGVAFRAAAEAEEGEA</sequence>
<protein>
    <submittedName>
        <fullName evidence="5">2-(Hydroxymethyl)glutarate dehydrogenase</fullName>
    </submittedName>
</protein>
<dbReference type="PANTHER" id="PTHR43060:SF15">
    <property type="entry name" value="3-HYDROXYISOBUTYRATE DEHYDROGENASE-LIKE 1, MITOCHONDRIAL-RELATED"/>
    <property type="match status" value="1"/>
</dbReference>
<evidence type="ECO:0000259" key="4">
    <source>
        <dbReference type="Pfam" id="PF14833"/>
    </source>
</evidence>
<keyword evidence="2" id="KW-0520">NAD</keyword>
<dbReference type="Pfam" id="PF03446">
    <property type="entry name" value="NAD_binding_2"/>
    <property type="match status" value="1"/>
</dbReference>
<dbReference type="InterPro" id="IPR029154">
    <property type="entry name" value="HIBADH-like_NADP-bd"/>
</dbReference>
<feature type="domain" description="6-phosphogluconate dehydrogenase NADP-binding" evidence="3">
    <location>
        <begin position="2"/>
        <end position="160"/>
    </location>
</feature>
<evidence type="ECO:0000256" key="1">
    <source>
        <dbReference type="ARBA" id="ARBA00023002"/>
    </source>
</evidence>
<evidence type="ECO:0000259" key="3">
    <source>
        <dbReference type="Pfam" id="PF03446"/>
    </source>
</evidence>
<accession>A0ABQ4TT89</accession>
<gene>
    <name evidence="5" type="primary">Hgd</name>
    <name evidence="5" type="ORF">MPOCJGCO_0611</name>
</gene>
<name>A0ABQ4TT89_9HYPH</name>
<dbReference type="InterPro" id="IPR015815">
    <property type="entry name" value="HIBADH-related"/>
</dbReference>
<dbReference type="Gene3D" id="1.10.1040.10">
    <property type="entry name" value="N-(1-d-carboxylethyl)-l-norvaline Dehydrogenase, domain 2"/>
    <property type="match status" value="1"/>
</dbReference>
<dbReference type="RefSeq" id="WP_238181158.1">
    <property type="nucleotide sequence ID" value="NZ_BPRB01000035.1"/>
</dbReference>
<comment type="caution">
    <text evidence="5">The sequence shown here is derived from an EMBL/GenBank/DDBJ whole genome shotgun (WGS) entry which is preliminary data.</text>
</comment>
<dbReference type="InterPro" id="IPR013328">
    <property type="entry name" value="6PGD_dom2"/>
</dbReference>
<dbReference type="PANTHER" id="PTHR43060">
    <property type="entry name" value="3-HYDROXYISOBUTYRATE DEHYDROGENASE-LIKE 1, MITOCHONDRIAL-RELATED"/>
    <property type="match status" value="1"/>
</dbReference>
<dbReference type="EMBL" id="BPRB01000035">
    <property type="protein sequence ID" value="GJE58529.1"/>
    <property type="molecule type" value="Genomic_DNA"/>
</dbReference>
<proteinExistence type="predicted"/>
<dbReference type="SUPFAM" id="SSF51735">
    <property type="entry name" value="NAD(P)-binding Rossmann-fold domains"/>
    <property type="match status" value="1"/>
</dbReference>
<feature type="domain" description="3-hydroxyisobutyrate dehydrogenase-like NAD-binding" evidence="4">
    <location>
        <begin position="163"/>
        <end position="280"/>
    </location>
</feature>